<feature type="region of interest" description="Disordered" evidence="6">
    <location>
        <begin position="192"/>
        <end position="215"/>
    </location>
</feature>
<evidence type="ECO:0000256" key="3">
    <source>
        <dbReference type="ARBA" id="ARBA00022692"/>
    </source>
</evidence>
<evidence type="ECO:0000256" key="6">
    <source>
        <dbReference type="SAM" id="MobiDB-lite"/>
    </source>
</evidence>
<dbReference type="Proteomes" id="UP001626628">
    <property type="component" value="Chromosome"/>
</dbReference>
<feature type="domain" description="Major facilitator superfamily (MFS) profile" evidence="8">
    <location>
        <begin position="4"/>
        <end position="417"/>
    </location>
</feature>
<evidence type="ECO:0000259" key="8">
    <source>
        <dbReference type="PROSITE" id="PS50850"/>
    </source>
</evidence>
<evidence type="ECO:0000256" key="1">
    <source>
        <dbReference type="ARBA" id="ARBA00004651"/>
    </source>
</evidence>
<gene>
    <name evidence="9" type="ORF">WAB15_33530</name>
</gene>
<organism evidence="9 10">
    <name type="scientific">Streptomyces sirii</name>
    <dbReference type="NCBI Taxonomy" id="3127701"/>
    <lineage>
        <taxon>Bacteria</taxon>
        <taxon>Bacillati</taxon>
        <taxon>Actinomycetota</taxon>
        <taxon>Actinomycetes</taxon>
        <taxon>Kitasatosporales</taxon>
        <taxon>Streptomycetaceae</taxon>
        <taxon>Streptomyces</taxon>
    </lineage>
</organism>
<feature type="compositionally biased region" description="Low complexity" evidence="6">
    <location>
        <begin position="199"/>
        <end position="215"/>
    </location>
</feature>
<keyword evidence="4 7" id="KW-1133">Transmembrane helix</keyword>
<feature type="transmembrane region" description="Helical" evidence="7">
    <location>
        <begin position="300"/>
        <end position="317"/>
    </location>
</feature>
<evidence type="ECO:0000313" key="9">
    <source>
        <dbReference type="EMBL" id="WXK80535.1"/>
    </source>
</evidence>
<dbReference type="PANTHER" id="PTHR43124:SF3">
    <property type="entry name" value="CHLORAMPHENICOL EFFLUX PUMP RV0191"/>
    <property type="match status" value="1"/>
</dbReference>
<dbReference type="RefSeq" id="WP_407288541.1">
    <property type="nucleotide sequence ID" value="NZ_CP147982.1"/>
</dbReference>
<evidence type="ECO:0000313" key="10">
    <source>
        <dbReference type="Proteomes" id="UP001626628"/>
    </source>
</evidence>
<evidence type="ECO:0000256" key="4">
    <source>
        <dbReference type="ARBA" id="ARBA00022989"/>
    </source>
</evidence>
<dbReference type="InterPro" id="IPR011701">
    <property type="entry name" value="MFS"/>
</dbReference>
<dbReference type="Pfam" id="PF07690">
    <property type="entry name" value="MFS_1"/>
    <property type="match status" value="1"/>
</dbReference>
<dbReference type="CDD" id="cd17324">
    <property type="entry name" value="MFS_NepI_like"/>
    <property type="match status" value="1"/>
</dbReference>
<feature type="transmembrane region" description="Helical" evidence="7">
    <location>
        <begin position="132"/>
        <end position="153"/>
    </location>
</feature>
<evidence type="ECO:0000256" key="7">
    <source>
        <dbReference type="SAM" id="Phobius"/>
    </source>
</evidence>
<dbReference type="InterPro" id="IPR050189">
    <property type="entry name" value="MFS_Efflux_Transporters"/>
</dbReference>
<feature type="transmembrane region" description="Helical" evidence="7">
    <location>
        <begin position="159"/>
        <end position="178"/>
    </location>
</feature>
<keyword evidence="3 7" id="KW-0812">Transmembrane</keyword>
<keyword evidence="10" id="KW-1185">Reference proteome</keyword>
<feature type="transmembrane region" description="Helical" evidence="7">
    <location>
        <begin position="269"/>
        <end position="288"/>
    </location>
</feature>
<dbReference type="PANTHER" id="PTHR43124">
    <property type="entry name" value="PURINE EFFLUX PUMP PBUE"/>
    <property type="match status" value="1"/>
</dbReference>
<reference evidence="9 10" key="1">
    <citation type="submission" date="2024-03" db="EMBL/GenBank/DDBJ databases">
        <title>The complete genome of Streptomyces sirii sp.nov.</title>
        <authorList>
            <person name="Zakalyukina Y.V."/>
            <person name="Belik A.R."/>
            <person name="Biryukov M.V."/>
            <person name="Baturina O.A."/>
            <person name="Kabilov M.R."/>
        </authorList>
    </citation>
    <scope>NUCLEOTIDE SEQUENCE [LARGE SCALE GENOMIC DNA]</scope>
    <source>
        <strain evidence="9 10">BP-8</strain>
    </source>
</reference>
<accession>A0ABZ2QVX2</accession>
<name>A0ABZ2QVX2_9ACTN</name>
<dbReference type="EMBL" id="CP147982">
    <property type="protein sequence ID" value="WXK80535.1"/>
    <property type="molecule type" value="Genomic_DNA"/>
</dbReference>
<dbReference type="InterPro" id="IPR020846">
    <property type="entry name" value="MFS_dom"/>
</dbReference>
<keyword evidence="2" id="KW-1003">Cell membrane</keyword>
<evidence type="ECO:0000256" key="2">
    <source>
        <dbReference type="ARBA" id="ARBA00022475"/>
    </source>
</evidence>
<feature type="transmembrane region" description="Helical" evidence="7">
    <location>
        <begin position="389"/>
        <end position="408"/>
    </location>
</feature>
<protein>
    <submittedName>
        <fullName evidence="9">MFS transporter</fullName>
    </submittedName>
</protein>
<feature type="transmembrane region" description="Helical" evidence="7">
    <location>
        <begin position="38"/>
        <end position="63"/>
    </location>
</feature>
<feature type="transmembrane region" description="Helical" evidence="7">
    <location>
        <begin position="99"/>
        <end position="120"/>
    </location>
</feature>
<dbReference type="SUPFAM" id="SSF103473">
    <property type="entry name" value="MFS general substrate transporter"/>
    <property type="match status" value="1"/>
</dbReference>
<feature type="transmembrane region" description="Helical" evidence="7">
    <location>
        <begin position="323"/>
        <end position="344"/>
    </location>
</feature>
<keyword evidence="5 7" id="KW-0472">Membrane</keyword>
<feature type="transmembrane region" description="Helical" evidence="7">
    <location>
        <begin position="70"/>
        <end position="93"/>
    </location>
</feature>
<proteinExistence type="predicted"/>
<sequence>MPCFLYLLGLAVFAQGTSEFMLSGLLPGIAADLGVSLSAAGALTSAFAVGMVVGAPLMALLSLRWPRRRALLAFLITFLLVHLVGAVTTSYGVLLATRVVAALANAGFLAVALATATAAVAPNAKGRATSVLLGGTTMACVAGVPAGAFLGGLWGWRSAFWAVALVSVPAVVAIVRSVPAGEGREAVLDAPDAHDTAHGDGTTGAQGPTGTPGAAAVRRAAGARRELRALRAPRLLVTLLLGALVNGATFCAFTYLAPLVTGVAGLAPGWVPAVLALFGVGSFAGVTLGGRMADARPVRLLVTGGAALLLGWALLALTAGSPAATFVLVLVQGALSFAVGSTLISQALYAATGAPTLAGGFATAALNVGAAIGPWLGGAALAAGLGYRAPVWVSALLVALALVAGGAARLSRSPRSRACVPAPPRHP</sequence>
<comment type="subcellular location">
    <subcellularLocation>
        <location evidence="1">Cell membrane</location>
        <topology evidence="1">Multi-pass membrane protein</topology>
    </subcellularLocation>
</comment>
<evidence type="ECO:0000256" key="5">
    <source>
        <dbReference type="ARBA" id="ARBA00023136"/>
    </source>
</evidence>
<dbReference type="PROSITE" id="PS50850">
    <property type="entry name" value="MFS"/>
    <property type="match status" value="1"/>
</dbReference>
<dbReference type="InterPro" id="IPR036259">
    <property type="entry name" value="MFS_trans_sf"/>
</dbReference>
<feature type="transmembrane region" description="Helical" evidence="7">
    <location>
        <begin position="356"/>
        <end position="377"/>
    </location>
</feature>
<dbReference type="Gene3D" id="1.20.1250.20">
    <property type="entry name" value="MFS general substrate transporter like domains"/>
    <property type="match status" value="1"/>
</dbReference>
<feature type="transmembrane region" description="Helical" evidence="7">
    <location>
        <begin position="235"/>
        <end position="257"/>
    </location>
</feature>